<feature type="compositionally biased region" description="Low complexity" evidence="1">
    <location>
        <begin position="84"/>
        <end position="96"/>
    </location>
</feature>
<feature type="region of interest" description="Disordered" evidence="1">
    <location>
        <begin position="81"/>
        <end position="103"/>
    </location>
</feature>
<name>A0A7S4C2J8_CHRCT</name>
<gene>
    <name evidence="2" type="ORF">PCAR00345_LOCUS37696</name>
</gene>
<proteinExistence type="predicted"/>
<dbReference type="AlphaFoldDB" id="A0A7S4C2J8"/>
<reference evidence="2" key="1">
    <citation type="submission" date="2021-01" db="EMBL/GenBank/DDBJ databases">
        <authorList>
            <person name="Corre E."/>
            <person name="Pelletier E."/>
            <person name="Niang G."/>
            <person name="Scheremetjew M."/>
            <person name="Finn R."/>
            <person name="Kale V."/>
            <person name="Holt S."/>
            <person name="Cochrane G."/>
            <person name="Meng A."/>
            <person name="Brown T."/>
            <person name="Cohen L."/>
        </authorList>
    </citation>
    <scope>NUCLEOTIDE SEQUENCE</scope>
    <source>
        <strain evidence="2">CCMP645</strain>
    </source>
</reference>
<protein>
    <submittedName>
        <fullName evidence="2">Uncharacterized protein</fullName>
    </submittedName>
</protein>
<dbReference type="PANTHER" id="PTHR40430">
    <property type="entry name" value="T. BRUCEI SPP.-SPECIFIC PROTEIN"/>
    <property type="match status" value="1"/>
</dbReference>
<sequence>MPHDSFMFHSVSPTRLSSLQVKMPGSDSLTSSTTCSKGVDAVPIKGAISPGRHTAVPGFSRFEYMDAGPVGSIALRPCSKGTTSSSVSASSSRSPSRLLKTQMPFSPRGAGTFSAFVYAIDPYETPELIRDIHLKRESARIRAGPFKAGGNARSEKSPTKGASGLRAQLFMELRAEWPSFLRVTEDDSGYLLAVFSTGGGMHDRRHELHAYMNRFASSRPLVLASKLARDASRWGVLAGDEDPVIVYSLRPPWVASNPVGVFQAAKLNQQREQ</sequence>
<accession>A0A7S4C2J8</accession>
<dbReference type="PANTHER" id="PTHR40430:SF1">
    <property type="entry name" value="T. BRUCEI SPP.-SPECIFIC PROTEIN"/>
    <property type="match status" value="1"/>
</dbReference>
<dbReference type="EMBL" id="HBIZ01060431">
    <property type="protein sequence ID" value="CAE0784988.1"/>
    <property type="molecule type" value="Transcribed_RNA"/>
</dbReference>
<organism evidence="2">
    <name type="scientific">Chrysotila carterae</name>
    <name type="common">Marine alga</name>
    <name type="synonym">Syracosphaera carterae</name>
    <dbReference type="NCBI Taxonomy" id="13221"/>
    <lineage>
        <taxon>Eukaryota</taxon>
        <taxon>Haptista</taxon>
        <taxon>Haptophyta</taxon>
        <taxon>Prymnesiophyceae</taxon>
        <taxon>Isochrysidales</taxon>
        <taxon>Isochrysidaceae</taxon>
        <taxon>Chrysotila</taxon>
    </lineage>
</organism>
<evidence type="ECO:0000313" key="2">
    <source>
        <dbReference type="EMBL" id="CAE0784988.1"/>
    </source>
</evidence>
<evidence type="ECO:0000256" key="1">
    <source>
        <dbReference type="SAM" id="MobiDB-lite"/>
    </source>
</evidence>